<evidence type="ECO:0000256" key="1">
    <source>
        <dbReference type="ARBA" id="ARBA00001913"/>
    </source>
</evidence>
<evidence type="ECO:0000256" key="3">
    <source>
        <dbReference type="ARBA" id="ARBA00007658"/>
    </source>
</evidence>
<keyword evidence="12" id="KW-0106">Calcium</keyword>
<feature type="active site" description="Proton donor" evidence="11">
    <location>
        <position position="153"/>
    </location>
</feature>
<dbReference type="Proteomes" id="UP000054845">
    <property type="component" value="Unassembled WGS sequence"/>
</dbReference>
<protein>
    <recommendedName>
        <fullName evidence="14">alpha-1,2-Mannosidase</fullName>
        <ecNumber evidence="14">3.2.1.-</ecNumber>
    </recommendedName>
</protein>
<evidence type="ECO:0000256" key="11">
    <source>
        <dbReference type="PIRSR" id="PIRSR601382-1"/>
    </source>
</evidence>
<dbReference type="FunFam" id="1.50.10.10:FF:000047">
    <property type="entry name" value="Mannosyl-oligosaccharide alpha-1,2-mannosidase"/>
    <property type="match status" value="1"/>
</dbReference>
<feature type="disulfide bond" evidence="13">
    <location>
        <begin position="355"/>
        <end position="384"/>
    </location>
</feature>
<comment type="pathway">
    <text evidence="2">Protein modification; protein glycosylation.</text>
</comment>
<evidence type="ECO:0000256" key="6">
    <source>
        <dbReference type="ARBA" id="ARBA00023157"/>
    </source>
</evidence>
<dbReference type="InterPro" id="IPR001382">
    <property type="entry name" value="Glyco_hydro_47"/>
</dbReference>
<dbReference type="InterPro" id="IPR012341">
    <property type="entry name" value="6hp_glycosidase-like_sf"/>
</dbReference>
<proteinExistence type="inferred from homology"/>
<keyword evidence="16" id="KW-1185">Reference proteome</keyword>
<dbReference type="InterPro" id="IPR036026">
    <property type="entry name" value="Seven-hairpin_glycosidases"/>
</dbReference>
<dbReference type="EMBL" id="CCYA01000265">
    <property type="protein sequence ID" value="CEH17651.1"/>
    <property type="molecule type" value="Genomic_DNA"/>
</dbReference>
<evidence type="ECO:0000256" key="7">
    <source>
        <dbReference type="ARBA" id="ARBA00023180"/>
    </source>
</evidence>
<keyword evidence="12" id="KW-0479">Metal-binding</keyword>
<name>A0A0P1BMM9_9BASI</name>
<keyword evidence="8 14" id="KW-0326">Glycosidase</keyword>
<reference evidence="15 16" key="1">
    <citation type="submission" date="2014-09" db="EMBL/GenBank/DDBJ databases">
        <authorList>
            <person name="Magalhaes I.L.F."/>
            <person name="Oliveira U."/>
            <person name="Santos F.R."/>
            <person name="Vidigal T.H.D.A."/>
            <person name="Brescovit A.D."/>
            <person name="Santos A.J."/>
        </authorList>
    </citation>
    <scope>NUCLEOTIDE SEQUENCE [LARGE SCALE GENOMIC DNA]</scope>
</reference>
<dbReference type="GO" id="GO:0016020">
    <property type="term" value="C:membrane"/>
    <property type="evidence" value="ECO:0007669"/>
    <property type="project" value="InterPro"/>
</dbReference>
<evidence type="ECO:0000256" key="13">
    <source>
        <dbReference type="PIRSR" id="PIRSR601382-3"/>
    </source>
</evidence>
<dbReference type="Gene3D" id="1.50.10.10">
    <property type="match status" value="1"/>
</dbReference>
<comment type="catalytic activity">
    <reaction evidence="9">
        <text>N(4)-(alpha-D-Man-(1-&gt;2)-alpha-D-Man-(1-&gt;2)-alpha-D-Man-(1-&gt;3)-[alpha-D-Man-(1-&gt;3)-[alpha-D-Man-(1-&gt;2)-alpha-D-Man-(1-&gt;6)]-alpha-D-Man-(1-&gt;6)]-beta-D-Man-(1-&gt;4)-beta-D-GlcNAc-(1-&gt;4)-beta-D-GlcNAc)-L-asparaginyl-[protein] (N-glucan mannose isomer 8A1,2,3B1,3) + 3 H2O = N(4)-(alpha-D-Man-(1-&gt;3)-[alpha-D-Man-(1-&gt;3)-[alpha-D-Man-(1-&gt;6)]-alpha-D-Man-(1-&gt;6)]-beta-D-Man-(1-&gt;4)-beta-D-GlcNAc-(1-&gt;4)-beta-D-GlcNAc)-L-asparaginyl-[protein] (N-glucan mannose isomer 5A1,2) + 3 beta-D-mannose</text>
        <dbReference type="Rhea" id="RHEA:56028"/>
        <dbReference type="Rhea" id="RHEA-COMP:14358"/>
        <dbReference type="Rhea" id="RHEA-COMP:14367"/>
        <dbReference type="ChEBI" id="CHEBI:15377"/>
        <dbReference type="ChEBI" id="CHEBI:28563"/>
        <dbReference type="ChEBI" id="CHEBI:59087"/>
        <dbReference type="ChEBI" id="CHEBI:60628"/>
        <dbReference type="EC" id="3.2.1.113"/>
    </reaction>
</comment>
<feature type="binding site" evidence="12">
    <location>
        <position position="524"/>
    </location>
    <ligand>
        <name>Ca(2+)</name>
        <dbReference type="ChEBI" id="CHEBI:29108"/>
    </ligand>
</feature>
<dbReference type="GO" id="GO:0005783">
    <property type="term" value="C:endoplasmic reticulum"/>
    <property type="evidence" value="ECO:0007669"/>
    <property type="project" value="TreeGrafter"/>
</dbReference>
<feature type="active site" evidence="11">
    <location>
        <position position="288"/>
    </location>
</feature>
<dbReference type="PANTHER" id="PTHR11742">
    <property type="entry name" value="MANNOSYL-OLIGOSACCHARIDE ALPHA-1,2-MANNOSIDASE-RELATED"/>
    <property type="match status" value="1"/>
</dbReference>
<feature type="active site" evidence="11">
    <location>
        <position position="437"/>
    </location>
</feature>
<evidence type="ECO:0000256" key="2">
    <source>
        <dbReference type="ARBA" id="ARBA00004922"/>
    </source>
</evidence>
<dbReference type="SUPFAM" id="SSF48225">
    <property type="entry name" value="Seven-hairpin glycosidases"/>
    <property type="match status" value="1"/>
</dbReference>
<dbReference type="Pfam" id="PF01532">
    <property type="entry name" value="Glyco_hydro_47"/>
    <property type="match status" value="1"/>
</dbReference>
<keyword evidence="6 13" id="KW-1015">Disulfide bond</keyword>
<accession>A0A0P1BMM9</accession>
<evidence type="ECO:0000256" key="14">
    <source>
        <dbReference type="RuleBase" id="RU361193"/>
    </source>
</evidence>
<evidence type="ECO:0000256" key="8">
    <source>
        <dbReference type="ARBA" id="ARBA00023295"/>
    </source>
</evidence>
<dbReference type="GO" id="GO:0005509">
    <property type="term" value="F:calcium ion binding"/>
    <property type="evidence" value="ECO:0007669"/>
    <property type="project" value="InterPro"/>
</dbReference>
<dbReference type="OrthoDB" id="8118055at2759"/>
<dbReference type="InterPro" id="IPR050749">
    <property type="entry name" value="Glycosyl_Hydrolase_47"/>
</dbReference>
<evidence type="ECO:0000313" key="15">
    <source>
        <dbReference type="EMBL" id="CEH17651.1"/>
    </source>
</evidence>
<evidence type="ECO:0000313" key="16">
    <source>
        <dbReference type="Proteomes" id="UP000054845"/>
    </source>
</evidence>
<organism evidence="15 16">
    <name type="scientific">Ceraceosorus bombacis</name>
    <dbReference type="NCBI Taxonomy" id="401625"/>
    <lineage>
        <taxon>Eukaryota</taxon>
        <taxon>Fungi</taxon>
        <taxon>Dikarya</taxon>
        <taxon>Basidiomycota</taxon>
        <taxon>Ustilaginomycotina</taxon>
        <taxon>Exobasidiomycetes</taxon>
        <taxon>Ceraceosorales</taxon>
        <taxon>Ceraceosoraceae</taxon>
        <taxon>Ceraceosorus</taxon>
    </lineage>
</organism>
<keyword evidence="5 14" id="KW-0378">Hydrolase</keyword>
<dbReference type="PANTHER" id="PTHR11742:SF101">
    <property type="entry name" value="MANNOSYL-OLIGOSACCHARIDE ALPHA-1,2-MANNOSIDASE 1B"/>
    <property type="match status" value="1"/>
</dbReference>
<evidence type="ECO:0000256" key="10">
    <source>
        <dbReference type="ARBA" id="ARBA00048605"/>
    </source>
</evidence>
<comment type="cofactor">
    <cofactor evidence="1 12">
        <name>Ca(2+)</name>
        <dbReference type="ChEBI" id="CHEBI:29108"/>
    </cofactor>
</comment>
<dbReference type="PRINTS" id="PR00747">
    <property type="entry name" value="GLYHDRLASE47"/>
</dbReference>
<dbReference type="GO" id="GO:0005975">
    <property type="term" value="P:carbohydrate metabolic process"/>
    <property type="evidence" value="ECO:0007669"/>
    <property type="project" value="InterPro"/>
</dbReference>
<feature type="active site" description="Proton donor" evidence="11">
    <location>
        <position position="398"/>
    </location>
</feature>
<evidence type="ECO:0000256" key="5">
    <source>
        <dbReference type="ARBA" id="ARBA00022801"/>
    </source>
</evidence>
<evidence type="ECO:0000256" key="12">
    <source>
        <dbReference type="PIRSR" id="PIRSR601382-2"/>
    </source>
</evidence>
<dbReference type="EC" id="3.2.1.-" evidence="14"/>
<dbReference type="GO" id="GO:0004571">
    <property type="term" value="F:mannosyl-oligosaccharide 1,2-alpha-mannosidase activity"/>
    <property type="evidence" value="ECO:0007669"/>
    <property type="project" value="UniProtKB-EC"/>
</dbReference>
<keyword evidence="4" id="KW-0732">Signal</keyword>
<comment type="similarity">
    <text evidence="3 14">Belongs to the glycosyl hydrolase 47 family.</text>
</comment>
<keyword evidence="7" id="KW-0325">Glycoprotein</keyword>
<comment type="catalytic activity">
    <reaction evidence="10">
        <text>N(4)-(alpha-D-Man-(1-&gt;2)-alpha-D-Man-(1-&gt;2)-alpha-D-Man-(1-&gt;3)-[alpha-D-Man-(1-&gt;2)-alpha-D-Man-(1-&gt;3)-[alpha-D-Man-(1-&gt;2)-alpha-D-Man-(1-&gt;6)]-alpha-D-Man-(1-&gt;6)]-beta-D-Man-(1-&gt;4)-beta-D-GlcNAc-(1-&gt;4)-beta-D-GlcNAc)-L-asparaginyl-[protein] (N-glucan mannose isomer 9A1,2,3B1,2,3) + 4 H2O = N(4)-(alpha-D-Man-(1-&gt;3)-[alpha-D-Man-(1-&gt;3)-[alpha-D-Man-(1-&gt;6)]-alpha-D-Man-(1-&gt;6)]-beta-D-Man-(1-&gt;4)-beta-D-GlcNAc-(1-&gt;4)-beta-D-GlcNAc)-L-asparaginyl-[protein] (N-glucan mannose isomer 5A1,2) + 4 beta-D-mannose</text>
        <dbReference type="Rhea" id="RHEA:56008"/>
        <dbReference type="Rhea" id="RHEA-COMP:14356"/>
        <dbReference type="Rhea" id="RHEA-COMP:14367"/>
        <dbReference type="ChEBI" id="CHEBI:15377"/>
        <dbReference type="ChEBI" id="CHEBI:28563"/>
        <dbReference type="ChEBI" id="CHEBI:59087"/>
        <dbReference type="ChEBI" id="CHEBI:139493"/>
        <dbReference type="EC" id="3.2.1.113"/>
    </reaction>
</comment>
<evidence type="ECO:0000256" key="4">
    <source>
        <dbReference type="ARBA" id="ARBA00022729"/>
    </source>
</evidence>
<evidence type="ECO:0000256" key="9">
    <source>
        <dbReference type="ARBA" id="ARBA00047669"/>
    </source>
</evidence>
<dbReference type="AlphaFoldDB" id="A0A0P1BMM9"/>
<dbReference type="STRING" id="401625.A0A0P1BMM9"/>
<dbReference type="GO" id="GO:0036503">
    <property type="term" value="P:ERAD pathway"/>
    <property type="evidence" value="ECO:0007669"/>
    <property type="project" value="UniProtKB-ARBA"/>
</dbReference>
<sequence length="667" mass="72093">MEHLIPISFNFRLFSRPRTLLLATEYSRVAAIMRLTLSSLLALSFALLLSVSSSQAVGIQSKAAKGDAARADAIKQAYRTSYEGYLTYARGQDSLLPLSKRGTGGFGNWGATMIDSLTTSYLMGFKDLFDESRRFVRTVDFTKTSQSEISIFETNIRYIGALLSAYELSGKQYKTFINQATKIGDRVLAGWVGNNDLPYNTLQNWSSGGKPKTGNGAIIAETGTLILELTRLSKYSGNATYGQHAVRAMKATINAPQIGLPPGLHGQGIDPATGKATDDYMTWGGGSDSALEYEIKYGQLKGTTTTWIPAWISTVKASVRYLITEAGGTAKKLTYLTDYSPSYGGQIPRGSHLGCFVGGNWILGGKLLHSQAIVDYGMKLTESCINTYTSSPTGIGPESFVYKAANGSTNGVRISNEAFYALNGYDFESTPYILRPEVLESVFYAYRTTGDKKWQDLAWNAFQSIQRYCKVSYGSFASIAEVNNTLTRKLDDSESFLYAELFKYLYLTFSDPSIASLDKYVFNTEGHPFEQEKPNADYSSLYASAATLPAPLGLQKAAATGVSAEPTRTKKAPPLPAFSNIPSQLGDLGKDILKTLGDLGGGVQNIVTALLSRTDADADKASARLPQAATLTGLCSVCTDVGVAFLARTSTHVANVNISEAITKVST</sequence>